<gene>
    <name evidence="2" type="ORF">PoB_000083300</name>
</gene>
<dbReference type="Proteomes" id="UP000735302">
    <property type="component" value="Unassembled WGS sequence"/>
</dbReference>
<dbReference type="AlphaFoldDB" id="A0AAV3XVE9"/>
<accession>A0AAV3XVE9</accession>
<evidence type="ECO:0000259" key="1">
    <source>
        <dbReference type="Pfam" id="PF23055"/>
    </source>
</evidence>
<dbReference type="InterPro" id="IPR055469">
    <property type="entry name" value="DUF7041"/>
</dbReference>
<name>A0AAV3XVE9_9GAST</name>
<evidence type="ECO:0000313" key="2">
    <source>
        <dbReference type="EMBL" id="GFN74327.1"/>
    </source>
</evidence>
<dbReference type="EMBL" id="BLXT01000089">
    <property type="protein sequence ID" value="GFN74327.1"/>
    <property type="molecule type" value="Genomic_DNA"/>
</dbReference>
<keyword evidence="3" id="KW-1185">Reference proteome</keyword>
<dbReference type="Pfam" id="PF23055">
    <property type="entry name" value="DUF7041"/>
    <property type="match status" value="1"/>
</dbReference>
<dbReference type="PANTHER" id="PTHR33327">
    <property type="entry name" value="ENDONUCLEASE"/>
    <property type="match status" value="1"/>
</dbReference>
<proteinExistence type="predicted"/>
<protein>
    <submittedName>
        <fullName evidence="2">Retrovirus-related pol polyprotein</fullName>
    </submittedName>
</protein>
<comment type="caution">
    <text evidence="2">The sequence shown here is derived from an EMBL/GenBank/DDBJ whole genome shotgun (WGS) entry which is preliminary data.</text>
</comment>
<dbReference type="PANTHER" id="PTHR33327:SF3">
    <property type="entry name" value="RNA-DIRECTED DNA POLYMERASE"/>
    <property type="match status" value="1"/>
</dbReference>
<evidence type="ECO:0000313" key="3">
    <source>
        <dbReference type="Proteomes" id="UP000735302"/>
    </source>
</evidence>
<sequence length="274" mass="30234">MKNIEGLPAAVAPPLAPGAIQNLDVSAAVGAQPLVFLWLAAVLAPFVEPFQPKMPYKEANKDMRACPSAWFAQTEAQFALRGITADETKYYHVVAALDAATASRSLAVISSPPPTCKYSAIKSFLTDAYGLSEAEKAAMLLDIQELGDSKPSEVMDKMLALFEDHRPCFLFRHIFLRLLPEAIRVSLANSPYNSDYRALAKEADNLYNSLTPNSTVCTTVQQSIKAHADLSEIDSICWFHRRFGSNARRCTNPCKHFQTFKRKGNQGNGRADQY</sequence>
<organism evidence="2 3">
    <name type="scientific">Plakobranchus ocellatus</name>
    <dbReference type="NCBI Taxonomy" id="259542"/>
    <lineage>
        <taxon>Eukaryota</taxon>
        <taxon>Metazoa</taxon>
        <taxon>Spiralia</taxon>
        <taxon>Lophotrochozoa</taxon>
        <taxon>Mollusca</taxon>
        <taxon>Gastropoda</taxon>
        <taxon>Heterobranchia</taxon>
        <taxon>Euthyneura</taxon>
        <taxon>Panpulmonata</taxon>
        <taxon>Sacoglossa</taxon>
        <taxon>Placobranchoidea</taxon>
        <taxon>Plakobranchidae</taxon>
        <taxon>Plakobranchus</taxon>
    </lineage>
</organism>
<feature type="domain" description="DUF7041" evidence="1">
    <location>
        <begin position="65"/>
        <end position="140"/>
    </location>
</feature>
<reference evidence="2 3" key="1">
    <citation type="journal article" date="2021" name="Elife">
        <title>Chloroplast acquisition without the gene transfer in kleptoplastic sea slugs, Plakobranchus ocellatus.</title>
        <authorList>
            <person name="Maeda T."/>
            <person name="Takahashi S."/>
            <person name="Yoshida T."/>
            <person name="Shimamura S."/>
            <person name="Takaki Y."/>
            <person name="Nagai Y."/>
            <person name="Toyoda A."/>
            <person name="Suzuki Y."/>
            <person name="Arimoto A."/>
            <person name="Ishii H."/>
            <person name="Satoh N."/>
            <person name="Nishiyama T."/>
            <person name="Hasebe M."/>
            <person name="Maruyama T."/>
            <person name="Minagawa J."/>
            <person name="Obokata J."/>
            <person name="Shigenobu S."/>
        </authorList>
    </citation>
    <scope>NUCLEOTIDE SEQUENCE [LARGE SCALE GENOMIC DNA]</scope>
</reference>